<name>A0A183ID52_9BILA</name>
<keyword evidence="6" id="KW-0256">Endoplasmic reticulum</keyword>
<feature type="transmembrane region" description="Helical" evidence="9">
    <location>
        <begin position="35"/>
        <end position="55"/>
    </location>
</feature>
<evidence type="ECO:0000313" key="10">
    <source>
        <dbReference type="EMBL" id="VDO94677.1"/>
    </source>
</evidence>
<organism evidence="12">
    <name type="scientific">Soboliphyme baturini</name>
    <dbReference type="NCBI Taxonomy" id="241478"/>
    <lineage>
        <taxon>Eukaryota</taxon>
        <taxon>Metazoa</taxon>
        <taxon>Ecdysozoa</taxon>
        <taxon>Nematoda</taxon>
        <taxon>Enoplea</taxon>
        <taxon>Dorylaimia</taxon>
        <taxon>Dioctophymatida</taxon>
        <taxon>Dioctophymatoidea</taxon>
        <taxon>Soboliphymatidae</taxon>
        <taxon>Soboliphyme</taxon>
    </lineage>
</organism>
<comment type="pathway">
    <text evidence="2">Glycolipid biosynthesis; glycosylphosphatidylinositol-anchor biosynthesis.</text>
</comment>
<dbReference type="GO" id="GO:0016255">
    <property type="term" value="P:attachment of GPI anchor to protein"/>
    <property type="evidence" value="ECO:0007669"/>
    <property type="project" value="InterPro"/>
</dbReference>
<keyword evidence="7 9" id="KW-1133">Transmembrane helix</keyword>
<dbReference type="EMBL" id="UZAM01006859">
    <property type="protein sequence ID" value="VDO94677.1"/>
    <property type="molecule type" value="Genomic_DNA"/>
</dbReference>
<dbReference type="GO" id="GO:0042765">
    <property type="term" value="C:GPI-anchor transamidase complex"/>
    <property type="evidence" value="ECO:0007669"/>
    <property type="project" value="InterPro"/>
</dbReference>
<evidence type="ECO:0000256" key="4">
    <source>
        <dbReference type="ARBA" id="ARBA00022502"/>
    </source>
</evidence>
<evidence type="ECO:0000256" key="5">
    <source>
        <dbReference type="ARBA" id="ARBA00022692"/>
    </source>
</evidence>
<keyword evidence="11" id="KW-1185">Reference proteome</keyword>
<feature type="transmembrane region" description="Helical" evidence="9">
    <location>
        <begin position="5"/>
        <end position="23"/>
    </location>
</feature>
<evidence type="ECO:0000256" key="7">
    <source>
        <dbReference type="ARBA" id="ARBA00022989"/>
    </source>
</evidence>
<keyword evidence="5 9" id="KW-0812">Transmembrane</keyword>
<evidence type="ECO:0000313" key="12">
    <source>
        <dbReference type="WBParaSite" id="SBAD_0000161701-mRNA-1"/>
    </source>
</evidence>
<evidence type="ECO:0000256" key="3">
    <source>
        <dbReference type="ARBA" id="ARBA00010026"/>
    </source>
</evidence>
<protein>
    <submittedName>
        <fullName evidence="12">TMhelix containing protein</fullName>
    </submittedName>
</protein>
<keyword evidence="4" id="KW-0337">GPI-anchor biosynthesis</keyword>
<comment type="subcellular location">
    <subcellularLocation>
        <location evidence="1">Endoplasmic reticulum membrane</location>
        <topology evidence="1">Multi-pass membrane protein</topology>
    </subcellularLocation>
</comment>
<proteinExistence type="inferred from homology"/>
<dbReference type="Pfam" id="PF06728">
    <property type="entry name" value="PIG-U"/>
    <property type="match status" value="1"/>
</dbReference>
<evidence type="ECO:0000256" key="6">
    <source>
        <dbReference type="ARBA" id="ARBA00022824"/>
    </source>
</evidence>
<evidence type="ECO:0000313" key="11">
    <source>
        <dbReference type="Proteomes" id="UP000270296"/>
    </source>
</evidence>
<dbReference type="InterPro" id="IPR009600">
    <property type="entry name" value="PIG-U"/>
</dbReference>
<dbReference type="WBParaSite" id="SBAD_0000161701-mRNA-1">
    <property type="protein sequence ID" value="SBAD_0000161701-mRNA-1"/>
    <property type="gene ID" value="SBAD_0000161701"/>
</dbReference>
<gene>
    <name evidence="10" type="ORF">SBAD_LOCUS1546</name>
</gene>
<keyword evidence="8 9" id="KW-0472">Membrane</keyword>
<dbReference type="PANTHER" id="PTHR13121:SF0">
    <property type="entry name" value="PHOSPHATIDYLINOSITOL GLYCAN ANCHOR BIOSYNTHESIS CLASS U PROTEIN"/>
    <property type="match status" value="1"/>
</dbReference>
<dbReference type="GO" id="GO:0006506">
    <property type="term" value="P:GPI anchor biosynthetic process"/>
    <property type="evidence" value="ECO:0007669"/>
    <property type="project" value="UniProtKB-KW"/>
</dbReference>
<reference evidence="12" key="1">
    <citation type="submission" date="2016-06" db="UniProtKB">
        <authorList>
            <consortium name="WormBaseParasite"/>
        </authorList>
    </citation>
    <scope>IDENTIFICATION</scope>
</reference>
<evidence type="ECO:0000256" key="1">
    <source>
        <dbReference type="ARBA" id="ARBA00004477"/>
    </source>
</evidence>
<dbReference type="OrthoDB" id="549017at2759"/>
<evidence type="ECO:0000256" key="9">
    <source>
        <dbReference type="SAM" id="Phobius"/>
    </source>
</evidence>
<accession>A0A183ID52</accession>
<evidence type="ECO:0000256" key="8">
    <source>
        <dbReference type="ARBA" id="ARBA00023136"/>
    </source>
</evidence>
<dbReference type="PANTHER" id="PTHR13121">
    <property type="entry name" value="GPI TRANSAMIDASE COMPONENT PIG-U"/>
    <property type="match status" value="1"/>
</dbReference>
<reference evidence="10 11" key="2">
    <citation type="submission" date="2018-11" db="EMBL/GenBank/DDBJ databases">
        <authorList>
            <consortium name="Pathogen Informatics"/>
        </authorList>
    </citation>
    <scope>NUCLEOTIDE SEQUENCE [LARGE SCALE GENOMIC DNA]</scope>
</reference>
<comment type="similarity">
    <text evidence="3">Belongs to the PIGU family.</text>
</comment>
<sequence length="61" mass="6938">MRHKFLICCTMLLCFTLMPTMWYLWIDCGVANANFYFGVTLGYSISLVALLLVVASSNDYC</sequence>
<dbReference type="AlphaFoldDB" id="A0A183ID52"/>
<dbReference type="Proteomes" id="UP000270296">
    <property type="component" value="Unassembled WGS sequence"/>
</dbReference>
<evidence type="ECO:0000256" key="2">
    <source>
        <dbReference type="ARBA" id="ARBA00004687"/>
    </source>
</evidence>